<protein>
    <submittedName>
        <fullName evidence="10">Putative G-protein coupled receptor 112</fullName>
    </submittedName>
</protein>
<name>A0A067QSV3_ZOONE</name>
<evidence type="ECO:0000313" key="11">
    <source>
        <dbReference type="Proteomes" id="UP000027135"/>
    </source>
</evidence>
<dbReference type="FunCoup" id="A0A067QSV3">
    <property type="interactions" value="92"/>
</dbReference>
<dbReference type="InterPro" id="IPR016187">
    <property type="entry name" value="CTDL_fold"/>
</dbReference>
<keyword evidence="7" id="KW-0732">Signal</keyword>
<evidence type="ECO:0000256" key="7">
    <source>
        <dbReference type="SAM" id="SignalP"/>
    </source>
</evidence>
<proteinExistence type="predicted"/>
<feature type="transmembrane region" description="Helical" evidence="6">
    <location>
        <begin position="998"/>
        <end position="1021"/>
    </location>
</feature>
<evidence type="ECO:0000256" key="1">
    <source>
        <dbReference type="ARBA" id="ARBA00004141"/>
    </source>
</evidence>
<dbReference type="Pfam" id="PF01825">
    <property type="entry name" value="GPS"/>
    <property type="match status" value="1"/>
</dbReference>
<dbReference type="Pfam" id="PF00002">
    <property type="entry name" value="7tm_2"/>
    <property type="match status" value="1"/>
</dbReference>
<dbReference type="SUPFAM" id="SSF56436">
    <property type="entry name" value="C-type lectin-like"/>
    <property type="match status" value="1"/>
</dbReference>
<organism evidence="10 11">
    <name type="scientific">Zootermopsis nevadensis</name>
    <name type="common">Dampwood termite</name>
    <dbReference type="NCBI Taxonomy" id="136037"/>
    <lineage>
        <taxon>Eukaryota</taxon>
        <taxon>Metazoa</taxon>
        <taxon>Ecdysozoa</taxon>
        <taxon>Arthropoda</taxon>
        <taxon>Hexapoda</taxon>
        <taxon>Insecta</taxon>
        <taxon>Pterygota</taxon>
        <taxon>Neoptera</taxon>
        <taxon>Polyneoptera</taxon>
        <taxon>Dictyoptera</taxon>
        <taxon>Blattodea</taxon>
        <taxon>Blattoidea</taxon>
        <taxon>Termitoidae</taxon>
        <taxon>Termopsidae</taxon>
        <taxon>Zootermopsis</taxon>
    </lineage>
</organism>
<dbReference type="EMBL" id="KK853322">
    <property type="protein sequence ID" value="KDR08538.1"/>
    <property type="molecule type" value="Genomic_DNA"/>
</dbReference>
<evidence type="ECO:0000259" key="9">
    <source>
        <dbReference type="PROSITE" id="PS50261"/>
    </source>
</evidence>
<dbReference type="SUPFAM" id="SSF81321">
    <property type="entry name" value="Family A G protein-coupled receptor-like"/>
    <property type="match status" value="1"/>
</dbReference>
<keyword evidence="11" id="KW-1185">Reference proteome</keyword>
<dbReference type="InterPro" id="IPR016186">
    <property type="entry name" value="C-type_lectin-like/link_sf"/>
</dbReference>
<dbReference type="Gene3D" id="2.60.220.50">
    <property type="match status" value="1"/>
</dbReference>
<dbReference type="PANTHER" id="PTHR12011:SF347">
    <property type="entry name" value="FI21270P1-RELATED"/>
    <property type="match status" value="1"/>
</dbReference>
<dbReference type="CDD" id="cd15040">
    <property type="entry name" value="7tmB2_Adhesion"/>
    <property type="match status" value="1"/>
</dbReference>
<sequence>MKLMIMWVFVAAVIQTVLLSSAQEQMGCPENFTHISGKCIYVGPQTDWFTALKRCHQAQANITLINISMDELIHIVTVELSQEINSLWIEAKRNRKFDPITYQLPSSSYYGKNLIQEKNFDGISIKWAENEPVLNEEDLCMVIILDRMNDDAFLHSKLDKCDKAVHNFVCITYPCENQSGGCSRQHPKVHKKKGQENSILVPPKLEIRKENNTYFLDVYSPENLWGFVISTRRIRNPVCIIEDGNPWVDNMCLLDRRQVLSWESENSTLGNTVHYSLSKAVFRIISENEGYVTCRAFVADTFNEIVTKRQLFRSDDKGLIFAVALKKWINGCPLTLCEPTYSLQKWQSLAEDLSQRLKKYKEFSRITVRPIRMSERTENTITLIFRIKIFSEAFQGEIETDHYHLNKLNSIFKGILSSNSDGLTDVLYVRSTKFCHEEEAYGNKILHWPVATIGQTVLPSELCVDGEGVPVHRQCIGDFVVGAFWFDQNKNNRTLYKCEVPSLRASFLHNLSLQAERNQDATKTLKKLQFALTSQDTRKFGNVTHFTPAEIQYAANTLANLKHRILYDSDLPVIANITDALLRLSVNETDINFEENNMTHKVTNASNIILDSVDHMLNKIKLNYKEMSLVVTPRFVTLVMDVETNSKAKGGLQGLAAVKASKYSNKYFKKEDIMIMSWNESVETLLALEVSAAVLLPPQLTLEQTEDTCDTFHLKTCNSSEVLRKHRLVINLFWDDSFFASNNVRIRRPLHVMSITLDGVKHTQLNPPLMLIFHRPRNILPQDRECVFWDFDANSRLGRWSDIGCTPAVKLSGDHTVKTDVCICTHLTHFGQLLSPIAEKEVDVTLDIITIVGCSISLFGLFGIAVTAIAFPDWRHGASKKIQLHLSASLGILMSVFLLNASLFIPPNESQFCLVLGVAMHFSLMATFCWMLVVAWFQYLRLTKPLTSLCRTPHILLKTTIFAWGFPFVPCGTLLIVSPDSYNSPQCYPKGMAHYLSVIAPVSIIMSLNIVMFVLITCSIYKLGKIGVHANCELQFSNKQQCKQSIAYRKLSTLIFLFFLLGLSWIFGIWKLSYLFCCTATLQGFAFFVFFVILEKNTRAKWSHLFTKKKSGPVYHLCNRNSSVLVVKRSYEYKRTSQNTVSTSSSLS</sequence>
<dbReference type="eggNOG" id="KOG4193">
    <property type="taxonomic scope" value="Eukaryota"/>
</dbReference>
<dbReference type="InterPro" id="IPR017981">
    <property type="entry name" value="GPCR_2-like_7TM"/>
</dbReference>
<dbReference type="InterPro" id="IPR046338">
    <property type="entry name" value="GAIN_dom_sf"/>
</dbReference>
<feature type="transmembrane region" description="Helical" evidence="6">
    <location>
        <begin position="1073"/>
        <end position="1094"/>
    </location>
</feature>
<feature type="signal peptide" evidence="7">
    <location>
        <begin position="1"/>
        <end position="22"/>
    </location>
</feature>
<dbReference type="PANTHER" id="PTHR12011">
    <property type="entry name" value="ADHESION G-PROTEIN COUPLED RECEPTOR"/>
    <property type="match status" value="1"/>
</dbReference>
<dbReference type="GO" id="GO:0005886">
    <property type="term" value="C:plasma membrane"/>
    <property type="evidence" value="ECO:0007669"/>
    <property type="project" value="TreeGrafter"/>
</dbReference>
<feature type="transmembrane region" description="Helical" evidence="6">
    <location>
        <begin position="848"/>
        <end position="872"/>
    </location>
</feature>
<dbReference type="SMART" id="SM00303">
    <property type="entry name" value="GPS"/>
    <property type="match status" value="1"/>
</dbReference>
<accession>A0A067QSV3</accession>
<feature type="domain" description="GAIN-B" evidence="8">
    <location>
        <begin position="691"/>
        <end position="841"/>
    </location>
</feature>
<evidence type="ECO:0000256" key="3">
    <source>
        <dbReference type="ARBA" id="ARBA00022989"/>
    </source>
</evidence>
<dbReference type="Proteomes" id="UP000027135">
    <property type="component" value="Unassembled WGS sequence"/>
</dbReference>
<reference evidence="10 11" key="1">
    <citation type="journal article" date="2014" name="Nat. Commun.">
        <title>Molecular traces of alternative social organization in a termite genome.</title>
        <authorList>
            <person name="Terrapon N."/>
            <person name="Li C."/>
            <person name="Robertson H.M."/>
            <person name="Ji L."/>
            <person name="Meng X."/>
            <person name="Booth W."/>
            <person name="Chen Z."/>
            <person name="Childers C.P."/>
            <person name="Glastad K.M."/>
            <person name="Gokhale K."/>
            <person name="Gowin J."/>
            <person name="Gronenberg W."/>
            <person name="Hermansen R.A."/>
            <person name="Hu H."/>
            <person name="Hunt B.G."/>
            <person name="Huylmans A.K."/>
            <person name="Khalil S.M."/>
            <person name="Mitchell R.D."/>
            <person name="Munoz-Torres M.C."/>
            <person name="Mustard J.A."/>
            <person name="Pan H."/>
            <person name="Reese J.T."/>
            <person name="Scharf M.E."/>
            <person name="Sun F."/>
            <person name="Vogel H."/>
            <person name="Xiao J."/>
            <person name="Yang W."/>
            <person name="Yang Z."/>
            <person name="Yang Z."/>
            <person name="Zhou J."/>
            <person name="Zhu J."/>
            <person name="Brent C.S."/>
            <person name="Elsik C.G."/>
            <person name="Goodisman M.A."/>
            <person name="Liberles D.A."/>
            <person name="Roe R.M."/>
            <person name="Vargo E.L."/>
            <person name="Vilcinskas A."/>
            <person name="Wang J."/>
            <person name="Bornberg-Bauer E."/>
            <person name="Korb J."/>
            <person name="Zhang G."/>
            <person name="Liebig J."/>
        </authorList>
    </citation>
    <scope>NUCLEOTIDE SEQUENCE [LARGE SCALE GENOMIC DNA]</scope>
    <source>
        <tissue evidence="10">Whole organism</tissue>
    </source>
</reference>
<dbReference type="STRING" id="136037.A0A067QSV3"/>
<feature type="transmembrane region" description="Helical" evidence="6">
    <location>
        <begin position="1047"/>
        <end position="1067"/>
    </location>
</feature>
<evidence type="ECO:0000256" key="5">
    <source>
        <dbReference type="ARBA" id="ARBA00023157"/>
    </source>
</evidence>
<dbReference type="Gene3D" id="3.10.100.10">
    <property type="entry name" value="Mannose-Binding Protein A, subunit A"/>
    <property type="match status" value="1"/>
</dbReference>
<dbReference type="InParanoid" id="A0A067QSV3"/>
<dbReference type="PROSITE" id="PS50221">
    <property type="entry name" value="GAIN_B"/>
    <property type="match status" value="1"/>
</dbReference>
<keyword evidence="2 6" id="KW-0812">Transmembrane</keyword>
<feature type="transmembrane region" description="Helical" evidence="6">
    <location>
        <begin position="884"/>
        <end position="906"/>
    </location>
</feature>
<dbReference type="OrthoDB" id="10037534at2759"/>
<dbReference type="InterPro" id="IPR000832">
    <property type="entry name" value="GPCR_2_secretin-like"/>
</dbReference>
<keyword evidence="5" id="KW-1015">Disulfide bond</keyword>
<feature type="transmembrane region" description="Helical" evidence="6">
    <location>
        <begin position="918"/>
        <end position="940"/>
    </location>
</feature>
<feature type="domain" description="G-protein coupled receptors family 2 profile 2" evidence="9">
    <location>
        <begin position="846"/>
        <end position="1095"/>
    </location>
</feature>
<keyword evidence="3 6" id="KW-1133">Transmembrane helix</keyword>
<keyword evidence="4 6" id="KW-0472">Membrane</keyword>
<evidence type="ECO:0000256" key="6">
    <source>
        <dbReference type="SAM" id="Phobius"/>
    </source>
</evidence>
<evidence type="ECO:0000256" key="4">
    <source>
        <dbReference type="ARBA" id="ARBA00023136"/>
    </source>
</evidence>
<dbReference type="InterPro" id="IPR000203">
    <property type="entry name" value="GPS"/>
</dbReference>
<dbReference type="GO" id="GO:0007166">
    <property type="term" value="P:cell surface receptor signaling pathway"/>
    <property type="evidence" value="ECO:0007669"/>
    <property type="project" value="InterPro"/>
</dbReference>
<feature type="transmembrane region" description="Helical" evidence="6">
    <location>
        <begin position="961"/>
        <end position="978"/>
    </location>
</feature>
<dbReference type="PROSITE" id="PS50261">
    <property type="entry name" value="G_PROTEIN_RECEP_F2_4"/>
    <property type="match status" value="1"/>
</dbReference>
<gene>
    <name evidence="10" type="ORF">L798_01792</name>
</gene>
<comment type="subcellular location">
    <subcellularLocation>
        <location evidence="1">Membrane</location>
        <topology evidence="1">Multi-pass membrane protein</topology>
    </subcellularLocation>
</comment>
<dbReference type="OMA" id="VHANCEL"/>
<evidence type="ECO:0000259" key="8">
    <source>
        <dbReference type="PROSITE" id="PS50221"/>
    </source>
</evidence>
<feature type="chain" id="PRO_5001644308" evidence="7">
    <location>
        <begin position="23"/>
        <end position="1148"/>
    </location>
</feature>
<keyword evidence="10" id="KW-0675">Receptor</keyword>
<evidence type="ECO:0000256" key="2">
    <source>
        <dbReference type="ARBA" id="ARBA00022692"/>
    </source>
</evidence>
<dbReference type="AlphaFoldDB" id="A0A067QSV3"/>
<evidence type="ECO:0000313" key="10">
    <source>
        <dbReference type="EMBL" id="KDR08538.1"/>
    </source>
</evidence>
<dbReference type="Gene3D" id="1.20.1070.10">
    <property type="entry name" value="Rhodopsin 7-helix transmembrane proteins"/>
    <property type="match status" value="1"/>
</dbReference>
<dbReference type="GO" id="GO:0004930">
    <property type="term" value="F:G protein-coupled receptor activity"/>
    <property type="evidence" value="ECO:0007669"/>
    <property type="project" value="InterPro"/>
</dbReference>
<dbReference type="InterPro" id="IPR057244">
    <property type="entry name" value="GAIN_B"/>
</dbReference>